<feature type="site" description="Lowers pKa of active site Tyr" evidence="6">
    <location>
        <position position="77"/>
    </location>
</feature>
<dbReference type="SUPFAM" id="SSF51430">
    <property type="entry name" value="NAD(P)-linked oxidoreductase"/>
    <property type="match status" value="1"/>
</dbReference>
<dbReference type="PRINTS" id="PR00069">
    <property type="entry name" value="ALDKETRDTASE"/>
</dbReference>
<evidence type="ECO:0000259" key="7">
    <source>
        <dbReference type="Pfam" id="PF00248"/>
    </source>
</evidence>
<dbReference type="PANTHER" id="PTHR43827:SF3">
    <property type="entry name" value="NADP-DEPENDENT OXIDOREDUCTASE DOMAIN-CONTAINING PROTEIN"/>
    <property type="match status" value="1"/>
</dbReference>
<protein>
    <recommendedName>
        <fullName evidence="7">NADP-dependent oxidoreductase domain-containing protein</fullName>
    </recommendedName>
</protein>
<accession>A0A7J6L4G8</accession>
<dbReference type="GO" id="GO:0016616">
    <property type="term" value="F:oxidoreductase activity, acting on the CH-OH group of donors, NAD or NADP as acceptor"/>
    <property type="evidence" value="ECO:0007669"/>
    <property type="project" value="UniProtKB-ARBA"/>
</dbReference>
<feature type="domain" description="NADP-dependent oxidoreductase" evidence="7">
    <location>
        <begin position="32"/>
        <end position="208"/>
    </location>
</feature>
<evidence type="ECO:0000313" key="8">
    <source>
        <dbReference type="EMBL" id="KAF4653989.1"/>
    </source>
</evidence>
<dbReference type="InterPro" id="IPR023210">
    <property type="entry name" value="NADP_OxRdtase_dom"/>
</dbReference>
<feature type="active site" description="Proton donor" evidence="4">
    <location>
        <position position="47"/>
    </location>
</feature>
<dbReference type="OrthoDB" id="445793at2759"/>
<evidence type="ECO:0000256" key="5">
    <source>
        <dbReference type="PIRSR" id="PIRSR000097-2"/>
    </source>
</evidence>
<dbReference type="PIRSF" id="PIRSF000097">
    <property type="entry name" value="AKR"/>
    <property type="match status" value="1"/>
</dbReference>
<comment type="caution">
    <text evidence="8">The sequence shown here is derived from an EMBL/GenBank/DDBJ whole genome shotgun (WGS) entry which is preliminary data.</text>
</comment>
<proteinExistence type="inferred from homology"/>
<keyword evidence="3" id="KW-0560">Oxidoreductase</keyword>
<evidence type="ECO:0000256" key="3">
    <source>
        <dbReference type="ARBA" id="ARBA00023002"/>
    </source>
</evidence>
<feature type="binding site" evidence="5">
    <location>
        <position position="110"/>
    </location>
    <ligand>
        <name>substrate</name>
    </ligand>
</feature>
<evidence type="ECO:0000256" key="4">
    <source>
        <dbReference type="PIRSR" id="PIRSR000097-1"/>
    </source>
</evidence>
<keyword evidence="9" id="KW-1185">Reference proteome</keyword>
<dbReference type="InterPro" id="IPR036812">
    <property type="entry name" value="NAD(P)_OxRdtase_dom_sf"/>
</dbReference>
<evidence type="ECO:0000256" key="2">
    <source>
        <dbReference type="ARBA" id="ARBA00022857"/>
    </source>
</evidence>
<comment type="similarity">
    <text evidence="1">Belongs to the aldo/keto reductase family.</text>
</comment>
<sequence length="289" mass="32622">MSSSLDTFTALPRECFGTFKIFGVACESSVFEALQVGYRWIDTASVYKNEVEVGHAVRRWLNETSNENNDIITVTTKISPYELLDANSAALACLKRLSLPSTVRKIILIHWPGVAREKHHMTIHREARNAAWKVLCGLKKEGLVDVIGVSNFNVYHLKLLADDLSSEVWYEQPAINQVEMHVKCQQRELMRYCNEHSIFLQAYAPLGGLGAPLLYDIGEALQLDVSSSAAVLLQFIAGCCDSVVVKSQTPERIRDNFLNLQRSPSPELRERLSKMDENFHYCWDACNVV</sequence>
<dbReference type="Proteomes" id="UP000591131">
    <property type="component" value="Unassembled WGS sequence"/>
</dbReference>
<keyword evidence="2" id="KW-0521">NADP</keyword>
<reference evidence="8 9" key="1">
    <citation type="submission" date="2020-04" db="EMBL/GenBank/DDBJ databases">
        <title>Perkinsus chesapeaki whole genome sequence.</title>
        <authorList>
            <person name="Bogema D.R."/>
        </authorList>
    </citation>
    <scope>NUCLEOTIDE SEQUENCE [LARGE SCALE GENOMIC DNA]</scope>
    <source>
        <strain evidence="8">ATCC PRA-425</strain>
    </source>
</reference>
<gene>
    <name evidence="8" type="ORF">FOL47_010203</name>
</gene>
<evidence type="ECO:0000256" key="1">
    <source>
        <dbReference type="ARBA" id="ARBA00007905"/>
    </source>
</evidence>
<evidence type="ECO:0000313" key="9">
    <source>
        <dbReference type="Proteomes" id="UP000591131"/>
    </source>
</evidence>
<name>A0A7J6L4G8_PERCH</name>
<organism evidence="8 9">
    <name type="scientific">Perkinsus chesapeaki</name>
    <name type="common">Clam parasite</name>
    <name type="synonym">Perkinsus andrewsi</name>
    <dbReference type="NCBI Taxonomy" id="330153"/>
    <lineage>
        <taxon>Eukaryota</taxon>
        <taxon>Sar</taxon>
        <taxon>Alveolata</taxon>
        <taxon>Perkinsozoa</taxon>
        <taxon>Perkinsea</taxon>
        <taxon>Perkinsida</taxon>
        <taxon>Perkinsidae</taxon>
        <taxon>Perkinsus</taxon>
    </lineage>
</organism>
<dbReference type="PANTHER" id="PTHR43827">
    <property type="entry name" value="2,5-DIKETO-D-GLUCONIC ACID REDUCTASE"/>
    <property type="match status" value="1"/>
</dbReference>
<dbReference type="Gene3D" id="3.20.20.100">
    <property type="entry name" value="NADP-dependent oxidoreductase domain"/>
    <property type="match status" value="1"/>
</dbReference>
<dbReference type="AlphaFoldDB" id="A0A7J6L4G8"/>
<dbReference type="InterPro" id="IPR020471">
    <property type="entry name" value="AKR"/>
</dbReference>
<dbReference type="EMBL" id="JAAPAO010000770">
    <property type="protein sequence ID" value="KAF4653989.1"/>
    <property type="molecule type" value="Genomic_DNA"/>
</dbReference>
<evidence type="ECO:0000256" key="6">
    <source>
        <dbReference type="PIRSR" id="PIRSR000097-3"/>
    </source>
</evidence>
<dbReference type="Pfam" id="PF00248">
    <property type="entry name" value="Aldo_ket_red"/>
    <property type="match status" value="1"/>
</dbReference>